<organism evidence="9 10">
    <name type="scientific">Candidatus Nitrosocaldus cavascurensis</name>
    <dbReference type="NCBI Taxonomy" id="2058097"/>
    <lineage>
        <taxon>Archaea</taxon>
        <taxon>Nitrososphaerota</taxon>
        <taxon>Nitrososphaeria</taxon>
        <taxon>Candidatus Nitrosocaldales</taxon>
        <taxon>Candidatus Nitrosocaldaceae</taxon>
        <taxon>Candidatus Nitrosocaldus</taxon>
    </lineage>
</organism>
<accession>A0A2K5APP1</accession>
<dbReference type="CDD" id="cd01011">
    <property type="entry name" value="nicotinamidase"/>
    <property type="match status" value="1"/>
</dbReference>
<proteinExistence type="inferred from homology"/>
<dbReference type="InterPro" id="IPR000868">
    <property type="entry name" value="Isochorismatase-like_dom"/>
</dbReference>
<dbReference type="SUPFAM" id="SSF52499">
    <property type="entry name" value="Isochorismatase-like hydrolases"/>
    <property type="match status" value="1"/>
</dbReference>
<evidence type="ECO:0000256" key="5">
    <source>
        <dbReference type="ARBA" id="ARBA00037900"/>
    </source>
</evidence>
<evidence type="ECO:0000256" key="4">
    <source>
        <dbReference type="ARBA" id="ARBA00022801"/>
    </source>
</evidence>
<dbReference type="Gene3D" id="3.40.50.850">
    <property type="entry name" value="Isochorismatase-like"/>
    <property type="match status" value="1"/>
</dbReference>
<evidence type="ECO:0000259" key="8">
    <source>
        <dbReference type="Pfam" id="PF00857"/>
    </source>
</evidence>
<dbReference type="EMBL" id="LT981265">
    <property type="protein sequence ID" value="SPC33628.1"/>
    <property type="molecule type" value="Genomic_DNA"/>
</dbReference>
<feature type="domain" description="Isochorismatase-like" evidence="8">
    <location>
        <begin position="9"/>
        <end position="187"/>
    </location>
</feature>
<evidence type="ECO:0000256" key="2">
    <source>
        <dbReference type="ARBA" id="ARBA00022642"/>
    </source>
</evidence>
<keyword evidence="4" id="KW-0378">Hydrolase</keyword>
<keyword evidence="2" id="KW-0662">Pyridine nucleotide biosynthesis</keyword>
<sequence length="194" mass="21594">MSGMLDDGSALIIVDMQNDFMPGGSLPVPDADKIIPIINKYIEIFMAKGLPIFASRDWHPPNHISFKQRGGVWPVHCVRNTLGAKFHPDLKLPRSAIVISKATDPNREAYSAFDRTELADRLREKNIKRVFITGVATDYCVKNTALDALENGFEVILLEDATKGLANSESAIEEMKAKGVKMMRLEQLIAVKNR</sequence>
<gene>
    <name evidence="9" type="ORF">NCAV_0434</name>
</gene>
<comment type="similarity">
    <text evidence="1">Belongs to the isochorismatase family.</text>
</comment>
<keyword evidence="10" id="KW-1185">Reference proteome</keyword>
<evidence type="ECO:0000256" key="7">
    <source>
        <dbReference type="ARBA" id="ARBA00043224"/>
    </source>
</evidence>
<dbReference type="Proteomes" id="UP000236248">
    <property type="component" value="Chromosome NCAV"/>
</dbReference>
<reference evidence="10" key="1">
    <citation type="submission" date="2018-01" db="EMBL/GenBank/DDBJ databases">
        <authorList>
            <person name="Kerou L M."/>
        </authorList>
    </citation>
    <scope>NUCLEOTIDE SEQUENCE [LARGE SCALE GENOMIC DNA]</scope>
    <source>
        <strain evidence="10">SCU2</strain>
    </source>
</reference>
<dbReference type="Pfam" id="PF00857">
    <property type="entry name" value="Isochorismatase"/>
    <property type="match status" value="1"/>
</dbReference>
<protein>
    <recommendedName>
        <fullName evidence="6">nicotinamidase</fullName>
        <ecNumber evidence="6">3.5.1.19</ecNumber>
    </recommendedName>
    <alternativeName>
        <fullName evidence="7">Nicotinamide deamidase</fullName>
    </alternativeName>
</protein>
<evidence type="ECO:0000256" key="3">
    <source>
        <dbReference type="ARBA" id="ARBA00022723"/>
    </source>
</evidence>
<dbReference type="PANTHER" id="PTHR11080">
    <property type="entry name" value="PYRAZINAMIDASE/NICOTINAMIDASE"/>
    <property type="match status" value="1"/>
</dbReference>
<dbReference type="GO" id="GO:0046872">
    <property type="term" value="F:metal ion binding"/>
    <property type="evidence" value="ECO:0007669"/>
    <property type="project" value="UniProtKB-KW"/>
</dbReference>
<evidence type="ECO:0000256" key="1">
    <source>
        <dbReference type="ARBA" id="ARBA00006336"/>
    </source>
</evidence>
<dbReference type="GO" id="GO:0019363">
    <property type="term" value="P:pyridine nucleotide biosynthetic process"/>
    <property type="evidence" value="ECO:0007669"/>
    <property type="project" value="UniProtKB-KW"/>
</dbReference>
<dbReference type="RefSeq" id="WP_103287553.1">
    <property type="nucleotide sequence ID" value="NZ_LT981265.1"/>
</dbReference>
<dbReference type="PANTHER" id="PTHR11080:SF2">
    <property type="entry name" value="LD05707P"/>
    <property type="match status" value="1"/>
</dbReference>
<dbReference type="KEGG" id="ncv:NCAV_0434"/>
<dbReference type="AlphaFoldDB" id="A0A2K5APP1"/>
<keyword evidence="3" id="KW-0479">Metal-binding</keyword>
<dbReference type="InterPro" id="IPR036380">
    <property type="entry name" value="Isochorismatase-like_sf"/>
</dbReference>
<dbReference type="InterPro" id="IPR052347">
    <property type="entry name" value="Isochorismatase_Nicotinamidase"/>
</dbReference>
<comment type="pathway">
    <text evidence="5">Cofactor biosynthesis; nicotinate biosynthesis; nicotinate from nicotinamide: step 1/1.</text>
</comment>
<evidence type="ECO:0000256" key="6">
    <source>
        <dbReference type="ARBA" id="ARBA00039017"/>
    </source>
</evidence>
<name>A0A2K5APP1_9ARCH</name>
<dbReference type="EC" id="3.5.1.19" evidence="6"/>
<dbReference type="GO" id="GO:0008936">
    <property type="term" value="F:nicotinamidase activity"/>
    <property type="evidence" value="ECO:0007669"/>
    <property type="project" value="UniProtKB-EC"/>
</dbReference>
<evidence type="ECO:0000313" key="10">
    <source>
        <dbReference type="Proteomes" id="UP000236248"/>
    </source>
</evidence>
<evidence type="ECO:0000313" key="9">
    <source>
        <dbReference type="EMBL" id="SPC33628.1"/>
    </source>
</evidence>
<dbReference type="GeneID" id="41594529"/>